<evidence type="ECO:0000256" key="12">
    <source>
        <dbReference type="PROSITE-ProRule" id="PRU00191"/>
    </source>
</evidence>
<keyword evidence="17" id="KW-1185">Reference proteome</keyword>
<keyword evidence="3" id="KW-0597">Phosphoprotein</keyword>
<dbReference type="GO" id="GO:0004715">
    <property type="term" value="F:non-membrane spanning protein tyrosine kinase activity"/>
    <property type="evidence" value="ECO:0007669"/>
    <property type="project" value="UniProtKB-EC"/>
</dbReference>
<organism evidence="18">
    <name type="scientific">Taenia asiatica</name>
    <name type="common">Asian tapeworm</name>
    <dbReference type="NCBI Taxonomy" id="60517"/>
    <lineage>
        <taxon>Eukaryota</taxon>
        <taxon>Metazoa</taxon>
        <taxon>Spiralia</taxon>
        <taxon>Lophotrochozoa</taxon>
        <taxon>Platyhelminthes</taxon>
        <taxon>Cestoda</taxon>
        <taxon>Eucestoda</taxon>
        <taxon>Cyclophyllidea</taxon>
        <taxon>Taeniidae</taxon>
        <taxon>Taenia</taxon>
    </lineage>
</organism>
<evidence type="ECO:0000256" key="1">
    <source>
        <dbReference type="ARBA" id="ARBA00011903"/>
    </source>
</evidence>
<dbReference type="PANTHER" id="PTHR24418">
    <property type="entry name" value="TYROSINE-PROTEIN KINASE"/>
    <property type="match status" value="1"/>
</dbReference>
<dbReference type="Gene3D" id="3.30.200.20">
    <property type="entry name" value="Phosphorylase Kinase, domain 1"/>
    <property type="match status" value="1"/>
</dbReference>
<dbReference type="PROSITE" id="PS00107">
    <property type="entry name" value="PROTEIN_KINASE_ATP"/>
    <property type="match status" value="1"/>
</dbReference>
<reference evidence="18" key="1">
    <citation type="submission" date="2016-04" db="UniProtKB">
        <authorList>
            <consortium name="WormBaseParasite"/>
        </authorList>
    </citation>
    <scope>IDENTIFICATION</scope>
</reference>
<gene>
    <name evidence="16" type="ORF">TASK_LOCUS8023</name>
</gene>
<comment type="catalytic activity">
    <reaction evidence="11">
        <text>L-tyrosyl-[protein] + ATP = O-phospho-L-tyrosyl-[protein] + ADP + H(+)</text>
        <dbReference type="Rhea" id="RHEA:10596"/>
        <dbReference type="Rhea" id="RHEA-COMP:10136"/>
        <dbReference type="Rhea" id="RHEA-COMP:20101"/>
        <dbReference type="ChEBI" id="CHEBI:15378"/>
        <dbReference type="ChEBI" id="CHEBI:30616"/>
        <dbReference type="ChEBI" id="CHEBI:46858"/>
        <dbReference type="ChEBI" id="CHEBI:61978"/>
        <dbReference type="ChEBI" id="CHEBI:456216"/>
        <dbReference type="EC" id="2.7.10.2"/>
    </reaction>
</comment>
<dbReference type="Pfam" id="PF07714">
    <property type="entry name" value="PK_Tyr_Ser-Thr"/>
    <property type="match status" value="1"/>
</dbReference>
<dbReference type="InterPro" id="IPR011009">
    <property type="entry name" value="Kinase-like_dom_sf"/>
</dbReference>
<evidence type="ECO:0000256" key="11">
    <source>
        <dbReference type="ARBA" id="ARBA00051245"/>
    </source>
</evidence>
<evidence type="ECO:0000256" key="13">
    <source>
        <dbReference type="PROSITE-ProRule" id="PRU10141"/>
    </source>
</evidence>
<feature type="domain" description="SH2" evidence="14">
    <location>
        <begin position="1"/>
        <end position="84"/>
    </location>
</feature>
<evidence type="ECO:0000256" key="8">
    <source>
        <dbReference type="ARBA" id="ARBA00022840"/>
    </source>
</evidence>
<dbReference type="SUPFAM" id="SSF55550">
    <property type="entry name" value="SH2 domain"/>
    <property type="match status" value="1"/>
</dbReference>
<feature type="binding site" evidence="13">
    <location>
        <position position="137"/>
    </location>
    <ligand>
        <name>ATP</name>
        <dbReference type="ChEBI" id="CHEBI:30616"/>
    </ligand>
</feature>
<evidence type="ECO:0000256" key="5">
    <source>
        <dbReference type="ARBA" id="ARBA00022707"/>
    </source>
</evidence>
<proteinExistence type="predicted"/>
<evidence type="ECO:0000259" key="15">
    <source>
        <dbReference type="PROSITE" id="PS50011"/>
    </source>
</evidence>
<feature type="domain" description="Protein kinase" evidence="15">
    <location>
        <begin position="109"/>
        <end position="361"/>
    </location>
</feature>
<dbReference type="InterPro" id="IPR008266">
    <property type="entry name" value="Tyr_kinase_AS"/>
</dbReference>
<evidence type="ECO:0000256" key="2">
    <source>
        <dbReference type="ARBA" id="ARBA00022443"/>
    </source>
</evidence>
<accession>A0A0R3WBK0</accession>
<dbReference type="EC" id="2.7.10.2" evidence="1"/>
<name>A0A0R3WBK0_TAEAS</name>
<dbReference type="InterPro" id="IPR050198">
    <property type="entry name" value="Non-receptor_tyrosine_kinases"/>
</dbReference>
<evidence type="ECO:0000256" key="7">
    <source>
        <dbReference type="ARBA" id="ARBA00022777"/>
    </source>
</evidence>
<evidence type="ECO:0000313" key="18">
    <source>
        <dbReference type="WBParaSite" id="TASK_0000802201-mRNA-1"/>
    </source>
</evidence>
<keyword evidence="5" id="KW-0519">Myristate</keyword>
<dbReference type="PROSITE" id="PS50001">
    <property type="entry name" value="SH2"/>
    <property type="match status" value="1"/>
</dbReference>
<keyword evidence="10" id="KW-0449">Lipoprotein</keyword>
<dbReference type="InterPro" id="IPR000980">
    <property type="entry name" value="SH2"/>
</dbReference>
<dbReference type="Gene3D" id="3.30.505.10">
    <property type="entry name" value="SH2 domain"/>
    <property type="match status" value="1"/>
</dbReference>
<keyword evidence="2" id="KW-0728">SH3 domain</keyword>
<dbReference type="InterPro" id="IPR017441">
    <property type="entry name" value="Protein_kinase_ATP_BS"/>
</dbReference>
<dbReference type="Gene3D" id="1.10.510.10">
    <property type="entry name" value="Transferase(Phosphotransferase) domain 1"/>
    <property type="match status" value="1"/>
</dbReference>
<evidence type="ECO:0000256" key="6">
    <source>
        <dbReference type="ARBA" id="ARBA00022741"/>
    </source>
</evidence>
<keyword evidence="7" id="KW-0418">Kinase</keyword>
<dbReference type="EMBL" id="UYRS01018716">
    <property type="protein sequence ID" value="VDK39429.1"/>
    <property type="molecule type" value="Genomic_DNA"/>
</dbReference>
<keyword evidence="8 13" id="KW-0067">ATP-binding</keyword>
<dbReference type="Proteomes" id="UP000282613">
    <property type="component" value="Unassembled WGS sequence"/>
</dbReference>
<dbReference type="FunFam" id="1.10.510.10:FF:000554">
    <property type="entry name" value="Predicted protein"/>
    <property type="match status" value="1"/>
</dbReference>
<protein>
    <recommendedName>
        <fullName evidence="1">non-specific protein-tyrosine kinase</fullName>
        <ecNumber evidence="1">2.7.10.2</ecNumber>
    </recommendedName>
</protein>
<keyword evidence="12" id="KW-0727">SH2 domain</keyword>
<dbReference type="PRINTS" id="PR00109">
    <property type="entry name" value="TYRKINASE"/>
</dbReference>
<dbReference type="InterPro" id="IPR000719">
    <property type="entry name" value="Prot_kinase_dom"/>
</dbReference>
<dbReference type="SMART" id="SM00219">
    <property type="entry name" value="TyrKc"/>
    <property type="match status" value="1"/>
</dbReference>
<sequence>MIVLFPPTRSRANIVSLSVGGLSLSVRDYDPKVGAVVCHFKIKPYPPSGGICITTTLVFPNLVDLINHYTSHADGLCCRLTQPYPRPPPFLSDLSRRTKDDWEIPRSSLVLQERLGAGQFGEVWRGEWKGTTPVAIKTLKEGTMTKEDFLKEARIMKTLSHPHLVRLFAVVTTEPIYIVTELMPNGSLLAFLRSDVDKTLGLKDLVDFMSQIAIGMAYLEEKCLVHRDLAARNVLVGDNNLVKIADFGLTRAIDTTTEAYTGAKFPIKWTAPEAAYRGQFTIKSDVWSFGVVMYEIITHGQEPFPSMSTMETLDQVNNGYRMPCPPTCPAAIYEVMLHTWDATPDLRPSFGLLCDFFENFVVSDPHSAGSEAATIDSRTGALTSEPCKRRPGYPYVGSPAPVSCHVMKVVPVQETTVSGALPRFGIMPGLVQVVFTQGLYKHIHTHASDSAFAMPAPLPFTVGCVFEVSARWWSARELAHILD</sequence>
<dbReference type="OrthoDB" id="28230at2759"/>
<keyword evidence="6 13" id="KW-0547">Nucleotide-binding</keyword>
<keyword evidence="9" id="KW-0829">Tyrosine-protein kinase</keyword>
<dbReference type="InterPro" id="IPR036860">
    <property type="entry name" value="SH2_dom_sf"/>
</dbReference>
<dbReference type="InterPro" id="IPR001245">
    <property type="entry name" value="Ser-Thr/Tyr_kinase_cat_dom"/>
</dbReference>
<keyword evidence="4" id="KW-0808">Transferase</keyword>
<reference evidence="16 17" key="2">
    <citation type="submission" date="2018-11" db="EMBL/GenBank/DDBJ databases">
        <authorList>
            <consortium name="Pathogen Informatics"/>
        </authorList>
    </citation>
    <scope>NUCLEOTIDE SEQUENCE [LARGE SCALE GENOMIC DNA]</scope>
</reference>
<evidence type="ECO:0000256" key="9">
    <source>
        <dbReference type="ARBA" id="ARBA00023137"/>
    </source>
</evidence>
<dbReference type="SUPFAM" id="SSF56112">
    <property type="entry name" value="Protein kinase-like (PK-like)"/>
    <property type="match status" value="1"/>
</dbReference>
<evidence type="ECO:0000313" key="17">
    <source>
        <dbReference type="Proteomes" id="UP000282613"/>
    </source>
</evidence>
<evidence type="ECO:0000256" key="10">
    <source>
        <dbReference type="ARBA" id="ARBA00023288"/>
    </source>
</evidence>
<evidence type="ECO:0000256" key="3">
    <source>
        <dbReference type="ARBA" id="ARBA00022553"/>
    </source>
</evidence>
<dbReference type="AlphaFoldDB" id="A0A0R3WBK0"/>
<dbReference type="InterPro" id="IPR020635">
    <property type="entry name" value="Tyr_kinase_cat_dom"/>
</dbReference>
<dbReference type="WBParaSite" id="TASK_0000802201-mRNA-1">
    <property type="protein sequence ID" value="TASK_0000802201-mRNA-1"/>
    <property type="gene ID" value="TASK_0000802201"/>
</dbReference>
<dbReference type="PROSITE" id="PS50011">
    <property type="entry name" value="PROTEIN_KINASE_DOM"/>
    <property type="match status" value="1"/>
</dbReference>
<evidence type="ECO:0000259" key="14">
    <source>
        <dbReference type="PROSITE" id="PS50001"/>
    </source>
</evidence>
<evidence type="ECO:0000313" key="16">
    <source>
        <dbReference type="EMBL" id="VDK39429.1"/>
    </source>
</evidence>
<dbReference type="STRING" id="60517.A0A0R3WBK0"/>
<dbReference type="PROSITE" id="PS00109">
    <property type="entry name" value="PROTEIN_KINASE_TYR"/>
    <property type="match status" value="1"/>
</dbReference>
<evidence type="ECO:0000256" key="4">
    <source>
        <dbReference type="ARBA" id="ARBA00022679"/>
    </source>
</evidence>
<dbReference type="FunFam" id="3.30.200.20:FF:000036">
    <property type="entry name" value="Tyrosine-protein kinase"/>
    <property type="match status" value="1"/>
</dbReference>
<dbReference type="GO" id="GO:0005524">
    <property type="term" value="F:ATP binding"/>
    <property type="evidence" value="ECO:0007669"/>
    <property type="project" value="UniProtKB-UniRule"/>
</dbReference>